<evidence type="ECO:0000256" key="13">
    <source>
        <dbReference type="SAM" id="SignalP"/>
    </source>
</evidence>
<protein>
    <recommendedName>
        <fullName evidence="14">Protein kinase domain-containing protein</fullName>
    </recommendedName>
</protein>
<keyword evidence="2" id="KW-0433">Leucine-rich repeat</keyword>
<comment type="subcellular location">
    <subcellularLocation>
        <location evidence="1">Cell membrane</location>
        <topology evidence="1">Single-pass membrane protein</topology>
    </subcellularLocation>
</comment>
<evidence type="ECO:0000313" key="15">
    <source>
        <dbReference type="EMBL" id="KAJ0984905.1"/>
    </source>
</evidence>
<dbReference type="InterPro" id="IPR001245">
    <property type="entry name" value="Ser-Thr/Tyr_kinase_cat_dom"/>
</dbReference>
<dbReference type="PANTHER" id="PTHR48053:SF151">
    <property type="entry name" value="OS02G0216000 PROTEIN"/>
    <property type="match status" value="1"/>
</dbReference>
<evidence type="ECO:0000313" key="16">
    <source>
        <dbReference type="Proteomes" id="UP001085076"/>
    </source>
</evidence>
<dbReference type="EMBL" id="JAGGNH010000001">
    <property type="protein sequence ID" value="KAJ0984905.1"/>
    <property type="molecule type" value="Genomic_DNA"/>
</dbReference>
<dbReference type="FunFam" id="3.30.200.20:FF:000543">
    <property type="entry name" value="Putative leucine-rich repeat receptor-like serine/threonine-protein kinase"/>
    <property type="match status" value="1"/>
</dbReference>
<gene>
    <name evidence="15" type="ORF">J5N97_003261</name>
</gene>
<dbReference type="GO" id="GO:0005524">
    <property type="term" value="F:ATP binding"/>
    <property type="evidence" value="ECO:0007669"/>
    <property type="project" value="UniProtKB-UniRule"/>
</dbReference>
<proteinExistence type="predicted"/>
<dbReference type="GO" id="GO:0004674">
    <property type="term" value="F:protein serine/threonine kinase activity"/>
    <property type="evidence" value="ECO:0007669"/>
    <property type="project" value="UniProtKB-EC"/>
</dbReference>
<dbReference type="FunFam" id="3.80.10.10:FF:000676">
    <property type="entry name" value="LRR receptor-like serine/threonine-protein kinase FLS2"/>
    <property type="match status" value="1"/>
</dbReference>
<keyword evidence="5" id="KW-0677">Repeat</keyword>
<dbReference type="Pfam" id="PF08263">
    <property type="entry name" value="LRRNT_2"/>
    <property type="match status" value="1"/>
</dbReference>
<evidence type="ECO:0000256" key="8">
    <source>
        <dbReference type="ARBA" id="ARBA00022989"/>
    </source>
</evidence>
<dbReference type="Gene3D" id="3.30.200.20">
    <property type="entry name" value="Phosphorylase Kinase, domain 1"/>
    <property type="match status" value="1"/>
</dbReference>
<dbReference type="InterPro" id="IPR003591">
    <property type="entry name" value="Leu-rich_rpt_typical-subtyp"/>
</dbReference>
<evidence type="ECO:0000256" key="9">
    <source>
        <dbReference type="ARBA" id="ARBA00023136"/>
    </source>
</evidence>
<dbReference type="InterPro" id="IPR000719">
    <property type="entry name" value="Prot_kinase_dom"/>
</dbReference>
<dbReference type="GO" id="GO:0005886">
    <property type="term" value="C:plasma membrane"/>
    <property type="evidence" value="ECO:0007669"/>
    <property type="project" value="UniProtKB-SubCell"/>
</dbReference>
<reference evidence="15" key="1">
    <citation type="submission" date="2021-03" db="EMBL/GenBank/DDBJ databases">
        <authorList>
            <person name="Li Z."/>
            <person name="Yang C."/>
        </authorList>
    </citation>
    <scope>NUCLEOTIDE SEQUENCE</scope>
    <source>
        <strain evidence="15">Dzin_1.0</strain>
        <tissue evidence="15">Leaf</tissue>
    </source>
</reference>
<dbReference type="SMART" id="SM00369">
    <property type="entry name" value="LRR_TYP"/>
    <property type="match status" value="8"/>
</dbReference>
<evidence type="ECO:0000256" key="1">
    <source>
        <dbReference type="ARBA" id="ARBA00004162"/>
    </source>
</evidence>
<dbReference type="Pfam" id="PF13855">
    <property type="entry name" value="LRR_8"/>
    <property type="match status" value="2"/>
</dbReference>
<dbReference type="InterPro" id="IPR051716">
    <property type="entry name" value="Plant_RL_S/T_kinase"/>
</dbReference>
<keyword evidence="4 13" id="KW-0732">Signal</keyword>
<feature type="binding site" evidence="11">
    <location>
        <position position="689"/>
    </location>
    <ligand>
        <name>ATP</name>
        <dbReference type="ChEBI" id="CHEBI:30616"/>
    </ligand>
</feature>
<dbReference type="SUPFAM" id="SSF52058">
    <property type="entry name" value="L domain-like"/>
    <property type="match status" value="1"/>
</dbReference>
<keyword evidence="16" id="KW-1185">Reference proteome</keyword>
<evidence type="ECO:0000256" key="11">
    <source>
        <dbReference type="PROSITE-ProRule" id="PRU10141"/>
    </source>
</evidence>
<evidence type="ECO:0000256" key="7">
    <source>
        <dbReference type="ARBA" id="ARBA00022840"/>
    </source>
</evidence>
<dbReference type="PANTHER" id="PTHR48053">
    <property type="entry name" value="LEUCINE RICH REPEAT FAMILY PROTEIN, EXPRESSED"/>
    <property type="match status" value="1"/>
</dbReference>
<dbReference type="Proteomes" id="UP001085076">
    <property type="component" value="Miscellaneous, Linkage group lg01"/>
</dbReference>
<dbReference type="AlphaFoldDB" id="A0A9D5D3S6"/>
<dbReference type="InterPro" id="IPR011009">
    <property type="entry name" value="Kinase-like_dom_sf"/>
</dbReference>
<keyword evidence="3 12" id="KW-0812">Transmembrane</keyword>
<dbReference type="PROSITE" id="PS00107">
    <property type="entry name" value="PROTEIN_KINASE_ATP"/>
    <property type="match status" value="1"/>
</dbReference>
<evidence type="ECO:0000256" key="3">
    <source>
        <dbReference type="ARBA" id="ARBA00022692"/>
    </source>
</evidence>
<evidence type="ECO:0000259" key="14">
    <source>
        <dbReference type="PROSITE" id="PS50011"/>
    </source>
</evidence>
<feature type="transmembrane region" description="Helical" evidence="12">
    <location>
        <begin position="596"/>
        <end position="619"/>
    </location>
</feature>
<keyword evidence="10" id="KW-0675">Receptor</keyword>
<evidence type="ECO:0000256" key="2">
    <source>
        <dbReference type="ARBA" id="ARBA00022614"/>
    </source>
</evidence>
<comment type="caution">
    <text evidence="15">The sequence shown here is derived from an EMBL/GenBank/DDBJ whole genome shotgun (WGS) entry which is preliminary data.</text>
</comment>
<dbReference type="PROSITE" id="PS51450">
    <property type="entry name" value="LRR"/>
    <property type="match status" value="1"/>
</dbReference>
<organism evidence="15 16">
    <name type="scientific">Dioscorea zingiberensis</name>
    <dbReference type="NCBI Taxonomy" id="325984"/>
    <lineage>
        <taxon>Eukaryota</taxon>
        <taxon>Viridiplantae</taxon>
        <taxon>Streptophyta</taxon>
        <taxon>Embryophyta</taxon>
        <taxon>Tracheophyta</taxon>
        <taxon>Spermatophyta</taxon>
        <taxon>Magnoliopsida</taxon>
        <taxon>Liliopsida</taxon>
        <taxon>Dioscoreales</taxon>
        <taxon>Dioscoreaceae</taxon>
        <taxon>Dioscorea</taxon>
    </lineage>
</organism>
<dbReference type="InterPro" id="IPR017441">
    <property type="entry name" value="Protein_kinase_ATP_BS"/>
</dbReference>
<evidence type="ECO:0000256" key="5">
    <source>
        <dbReference type="ARBA" id="ARBA00022737"/>
    </source>
</evidence>
<dbReference type="SMART" id="SM00220">
    <property type="entry name" value="S_TKc"/>
    <property type="match status" value="1"/>
</dbReference>
<reference evidence="15" key="2">
    <citation type="journal article" date="2022" name="Hortic Res">
        <title>The genome of Dioscorea zingiberensis sheds light on the biosynthesis, origin and evolution of the medicinally important diosgenin saponins.</title>
        <authorList>
            <person name="Li Y."/>
            <person name="Tan C."/>
            <person name="Li Z."/>
            <person name="Guo J."/>
            <person name="Li S."/>
            <person name="Chen X."/>
            <person name="Wang C."/>
            <person name="Dai X."/>
            <person name="Yang H."/>
            <person name="Song W."/>
            <person name="Hou L."/>
            <person name="Xu J."/>
            <person name="Tong Z."/>
            <person name="Xu A."/>
            <person name="Yuan X."/>
            <person name="Wang W."/>
            <person name="Yang Q."/>
            <person name="Chen L."/>
            <person name="Sun Z."/>
            <person name="Wang K."/>
            <person name="Pan B."/>
            <person name="Chen J."/>
            <person name="Bao Y."/>
            <person name="Liu F."/>
            <person name="Qi X."/>
            <person name="Gang D.R."/>
            <person name="Wen J."/>
            <person name="Li J."/>
        </authorList>
    </citation>
    <scope>NUCLEOTIDE SEQUENCE</scope>
    <source>
        <strain evidence="15">Dzin_1.0</strain>
    </source>
</reference>
<keyword evidence="9 12" id="KW-0472">Membrane</keyword>
<dbReference type="SUPFAM" id="SSF52047">
    <property type="entry name" value="RNI-like"/>
    <property type="match status" value="1"/>
</dbReference>
<feature type="signal peptide" evidence="13">
    <location>
        <begin position="1"/>
        <end position="21"/>
    </location>
</feature>
<keyword evidence="6 11" id="KW-0547">Nucleotide-binding</keyword>
<accession>A0A9D5D3S6</accession>
<dbReference type="SUPFAM" id="SSF56112">
    <property type="entry name" value="Protein kinase-like (PK-like)"/>
    <property type="match status" value="1"/>
</dbReference>
<dbReference type="Pfam" id="PF00069">
    <property type="entry name" value="Pkinase"/>
    <property type="match status" value="1"/>
</dbReference>
<dbReference type="FunFam" id="3.80.10.10:FF:000095">
    <property type="entry name" value="LRR receptor-like serine/threonine-protein kinase GSO1"/>
    <property type="match status" value="1"/>
</dbReference>
<dbReference type="FunFam" id="3.80.10.10:FF:000383">
    <property type="entry name" value="Leucine-rich repeat receptor protein kinase EMS1"/>
    <property type="match status" value="1"/>
</dbReference>
<dbReference type="OrthoDB" id="4062651at2759"/>
<keyword evidence="7 11" id="KW-0067">ATP-binding</keyword>
<dbReference type="InterPro" id="IPR001611">
    <property type="entry name" value="Leu-rich_rpt"/>
</dbReference>
<evidence type="ECO:0000256" key="12">
    <source>
        <dbReference type="SAM" id="Phobius"/>
    </source>
</evidence>
<feature type="chain" id="PRO_5039446884" description="Protein kinase domain-containing protein" evidence="13">
    <location>
        <begin position="22"/>
        <end position="931"/>
    </location>
</feature>
<dbReference type="Gene3D" id="1.10.510.10">
    <property type="entry name" value="Transferase(Phosphotransferase) domain 1"/>
    <property type="match status" value="1"/>
</dbReference>
<dbReference type="Pfam" id="PF07714">
    <property type="entry name" value="PK_Tyr_Ser-Thr"/>
    <property type="match status" value="1"/>
</dbReference>
<keyword evidence="8 12" id="KW-1133">Transmembrane helix</keyword>
<dbReference type="Gene3D" id="3.80.10.10">
    <property type="entry name" value="Ribonuclease Inhibitor"/>
    <property type="match status" value="3"/>
</dbReference>
<feature type="domain" description="Protein kinase" evidence="14">
    <location>
        <begin position="661"/>
        <end position="931"/>
    </location>
</feature>
<dbReference type="Pfam" id="PF00560">
    <property type="entry name" value="LRR_1"/>
    <property type="match status" value="5"/>
</dbReference>
<dbReference type="PRINTS" id="PR00019">
    <property type="entry name" value="LEURICHRPT"/>
</dbReference>
<evidence type="ECO:0000256" key="10">
    <source>
        <dbReference type="ARBA" id="ARBA00023170"/>
    </source>
</evidence>
<dbReference type="InterPro" id="IPR013210">
    <property type="entry name" value="LRR_N_plant-typ"/>
</dbReference>
<dbReference type="PROSITE" id="PS50011">
    <property type="entry name" value="PROTEIN_KINASE_DOM"/>
    <property type="match status" value="1"/>
</dbReference>
<sequence length="931" mass="102246">MDHSAFVLTNILLLFFFVSHSLPSLKDDEINLERSALLAFKKGIVNDPQHALSNWTESTGICMWDGIVCDNGRVMGLNLSGKDLQGTISPYLSNLSQVRWIDLSENSLHGPIPEELGALSMLQEFSIRLNAVQRQVPHSLGMLKELLYIDLSGNELHGRLPTTLLYNCTSLSSVDLSNNSFTGLIPPEIGNHLPNLTTLDLYLNQLTGGIPASLCNSTLLETVDLGNNFLTGTLPSETIMCFPYLKVLHLAFNNFYSDDKNSNLNPFFSALSNLTQLFSLELEMNNIGGTLPETIGLLSRDLKYMNLRGNLIHGMIPPSISNLSNLSSLNLSDNYFTGIIPLKLFLLPNLQRLWLSNNSLGGEIPSPPCELNNLGLIDLSINNLTGSIPANLASLKQLTILILSENLLSGSIPSSLGSLKLQLLDLSHNRLTGTLPAEVAGMNSIAYYFNLSDNALEGSIPTALSKMNMVLEVDLSLNKFTGKIPTLEGCVAVEVVKLSNNHLQGTIPETLGRLLSIKKLDLSSNSLSGEVPSSLATSTSLQELNLSFNHFSGQLPRAGVFAYLSFQSIMGNNFCGSLPGLPSCYSKKNIKHTRTFLLLLVCIISVLAFLATILSVVCYKKIRRIVVSHRSEIDLNTPTQDLSSSYPRITYRELVEATGGFELSRLIGSGSYGHVYRGVLSDGSVVAIKVLQLQASNSTRSFNRECQVLKRIRHRNLMRIITACSLPDFKALVLPFMANGSLESHLYPQEPGTDFGIARLVMRVTERNQIPENVANSTANLLFGSVGYIAPEYGYGRNASTKGDVYSFGIIVLELVTRKRPTDEMFNEGQSLQNWVKNQYRSQLENIIDSFLLQELEAQNPEIRNIWKVAIVELVDLGLICTQEAPSTRPTMLDATDDLDRIKRYLGGDTTATLTSSYGISSSTITGGDYW</sequence>
<evidence type="ECO:0000256" key="6">
    <source>
        <dbReference type="ARBA" id="ARBA00022741"/>
    </source>
</evidence>
<name>A0A9D5D3S6_9LILI</name>
<evidence type="ECO:0000256" key="4">
    <source>
        <dbReference type="ARBA" id="ARBA00022729"/>
    </source>
</evidence>
<dbReference type="InterPro" id="IPR032675">
    <property type="entry name" value="LRR_dom_sf"/>
</dbReference>